<dbReference type="AlphaFoldDB" id="A0A9N9DV65"/>
<comment type="caution">
    <text evidence="1">The sequence shown here is derived from an EMBL/GenBank/DDBJ whole genome shotgun (WGS) entry which is preliminary data.</text>
</comment>
<protein>
    <submittedName>
        <fullName evidence="1">14992_t:CDS:1</fullName>
    </submittedName>
</protein>
<dbReference type="EMBL" id="CAJVPP010004573">
    <property type="protein sequence ID" value="CAG8652222.1"/>
    <property type="molecule type" value="Genomic_DNA"/>
</dbReference>
<sequence length="73" mass="8026">CLLLENPTGIPVRFNLSVSFTETVFVQEFTSPEKPGGSNSTNLATNNYKSGLCNLMFTILFSSALIYNAIEIF</sequence>
<feature type="non-terminal residue" evidence="1">
    <location>
        <position position="1"/>
    </location>
</feature>
<proteinExistence type="predicted"/>
<organism evidence="1 2">
    <name type="scientific">Funneliformis mosseae</name>
    <name type="common">Endomycorrhizal fungus</name>
    <name type="synonym">Glomus mosseae</name>
    <dbReference type="NCBI Taxonomy" id="27381"/>
    <lineage>
        <taxon>Eukaryota</taxon>
        <taxon>Fungi</taxon>
        <taxon>Fungi incertae sedis</taxon>
        <taxon>Mucoromycota</taxon>
        <taxon>Glomeromycotina</taxon>
        <taxon>Glomeromycetes</taxon>
        <taxon>Glomerales</taxon>
        <taxon>Glomeraceae</taxon>
        <taxon>Funneliformis</taxon>
    </lineage>
</organism>
<name>A0A9N9DV65_FUNMO</name>
<reference evidence="1" key="1">
    <citation type="submission" date="2021-06" db="EMBL/GenBank/DDBJ databases">
        <authorList>
            <person name="Kallberg Y."/>
            <person name="Tangrot J."/>
            <person name="Rosling A."/>
        </authorList>
    </citation>
    <scope>NUCLEOTIDE SEQUENCE</scope>
    <source>
        <strain evidence="1">87-6 pot B 2015</strain>
    </source>
</reference>
<keyword evidence="2" id="KW-1185">Reference proteome</keyword>
<evidence type="ECO:0000313" key="1">
    <source>
        <dbReference type="EMBL" id="CAG8652222.1"/>
    </source>
</evidence>
<gene>
    <name evidence="1" type="ORF">FMOSSE_LOCUS11533</name>
</gene>
<evidence type="ECO:0000313" key="2">
    <source>
        <dbReference type="Proteomes" id="UP000789375"/>
    </source>
</evidence>
<dbReference type="Proteomes" id="UP000789375">
    <property type="component" value="Unassembled WGS sequence"/>
</dbReference>
<accession>A0A9N9DV65</accession>